<dbReference type="Proteomes" id="UP001499909">
    <property type="component" value="Unassembled WGS sequence"/>
</dbReference>
<comment type="caution">
    <text evidence="1">The sequence shown here is derived from an EMBL/GenBank/DDBJ whole genome shotgun (WGS) entry which is preliminary data.</text>
</comment>
<dbReference type="RefSeq" id="WP_345114962.1">
    <property type="nucleotide sequence ID" value="NZ_BAABDH010000062.1"/>
</dbReference>
<organism evidence="1 2">
    <name type="scientific">Hymenobacter algoricola</name>
    <dbReference type="NCBI Taxonomy" id="486267"/>
    <lineage>
        <taxon>Bacteria</taxon>
        <taxon>Pseudomonadati</taxon>
        <taxon>Bacteroidota</taxon>
        <taxon>Cytophagia</taxon>
        <taxon>Cytophagales</taxon>
        <taxon>Hymenobacteraceae</taxon>
        <taxon>Hymenobacter</taxon>
    </lineage>
</organism>
<evidence type="ECO:0000313" key="2">
    <source>
        <dbReference type="Proteomes" id="UP001499909"/>
    </source>
</evidence>
<keyword evidence="2" id="KW-1185">Reference proteome</keyword>
<sequence>MKGLDKTLKNLVVIMSLAIAYLPALCVAQTFYGQEEAQRGIYNTSNGNSPALANTGVPNIGVSLYNEFPVSLSYNVQCFWNKARSDVYGSRIGMGV</sequence>
<reference evidence="2" key="1">
    <citation type="journal article" date="2019" name="Int. J. Syst. Evol. Microbiol.">
        <title>The Global Catalogue of Microorganisms (GCM) 10K type strain sequencing project: providing services to taxonomists for standard genome sequencing and annotation.</title>
        <authorList>
            <consortium name="The Broad Institute Genomics Platform"/>
            <consortium name="The Broad Institute Genome Sequencing Center for Infectious Disease"/>
            <person name="Wu L."/>
            <person name="Ma J."/>
        </authorList>
    </citation>
    <scope>NUCLEOTIDE SEQUENCE [LARGE SCALE GENOMIC DNA]</scope>
    <source>
        <strain evidence="2">JCM 17214</strain>
    </source>
</reference>
<dbReference type="EMBL" id="BAABDH010000062">
    <property type="protein sequence ID" value="GAA3942782.1"/>
    <property type="molecule type" value="Genomic_DNA"/>
</dbReference>
<evidence type="ECO:0000313" key="1">
    <source>
        <dbReference type="EMBL" id="GAA3942782.1"/>
    </source>
</evidence>
<proteinExistence type="predicted"/>
<accession>A0ABP7NCE4</accession>
<protein>
    <submittedName>
        <fullName evidence="1">Uncharacterized protein</fullName>
    </submittedName>
</protein>
<gene>
    <name evidence="1" type="ORF">GCM10022406_27500</name>
</gene>
<name>A0ABP7NCE4_9BACT</name>